<evidence type="ECO:0000313" key="3">
    <source>
        <dbReference type="WBParaSite" id="GPUH_0001570701-mRNA-1"/>
    </source>
</evidence>
<reference evidence="1 2" key="2">
    <citation type="submission" date="2018-11" db="EMBL/GenBank/DDBJ databases">
        <authorList>
            <consortium name="Pathogen Informatics"/>
        </authorList>
    </citation>
    <scope>NUCLEOTIDE SEQUENCE [LARGE SCALE GENOMIC DNA]</scope>
</reference>
<gene>
    <name evidence="1" type="ORF">GPUH_LOCUS15685</name>
</gene>
<dbReference type="OrthoDB" id="5877053at2759"/>
<dbReference type="EMBL" id="UYRT01082769">
    <property type="protein sequence ID" value="VDN26464.1"/>
    <property type="molecule type" value="Genomic_DNA"/>
</dbReference>
<evidence type="ECO:0000313" key="1">
    <source>
        <dbReference type="EMBL" id="VDN26464.1"/>
    </source>
</evidence>
<evidence type="ECO:0000313" key="2">
    <source>
        <dbReference type="Proteomes" id="UP000271098"/>
    </source>
</evidence>
<protein>
    <submittedName>
        <fullName evidence="3">Helitron_like_N domain-containing protein</fullName>
    </submittedName>
</protein>
<sequence>MAEKIELLRLSSNVSSCLRKKKIRSRNDINAGNLSNNDFIYGLVQHDDAYRVLAAEALALPYAEKSRLIQLDSVTCARYFNYRYQEQRKLWDLPGGPFKGIAIAHSYYRVAFQQRGSPHIHQLLRLSEAPVFDTVSGQNEREVCSYIGRFITCSSTADHQDQQRPSRSPHYLEFQYHRHTATCGKRRTGKCRFGIPFYPMRRTRILRPLPEDTDEQERERLARVLKRINGVLTDYETLHNASFDEFLEKCEATKEYLRAVRAELRRCKVFLRRIPSDILINPYSPKILSTMRSNMDLEYVLDPCACAPYIID</sequence>
<proteinExistence type="predicted"/>
<dbReference type="WBParaSite" id="GPUH_0001570701-mRNA-1">
    <property type="protein sequence ID" value="GPUH_0001570701-mRNA-1"/>
    <property type="gene ID" value="GPUH_0001570701"/>
</dbReference>
<keyword evidence="2" id="KW-1185">Reference proteome</keyword>
<dbReference type="AlphaFoldDB" id="A0A183E3Z4"/>
<dbReference type="Proteomes" id="UP000271098">
    <property type="component" value="Unassembled WGS sequence"/>
</dbReference>
<reference evidence="3" key="1">
    <citation type="submission" date="2016-06" db="UniProtKB">
        <authorList>
            <consortium name="WormBaseParasite"/>
        </authorList>
    </citation>
    <scope>IDENTIFICATION</scope>
</reference>
<name>A0A183E3Z4_9BILA</name>
<organism evidence="3">
    <name type="scientific">Gongylonema pulchrum</name>
    <dbReference type="NCBI Taxonomy" id="637853"/>
    <lineage>
        <taxon>Eukaryota</taxon>
        <taxon>Metazoa</taxon>
        <taxon>Ecdysozoa</taxon>
        <taxon>Nematoda</taxon>
        <taxon>Chromadorea</taxon>
        <taxon>Rhabditida</taxon>
        <taxon>Spirurina</taxon>
        <taxon>Spiruromorpha</taxon>
        <taxon>Spiruroidea</taxon>
        <taxon>Gongylonematidae</taxon>
        <taxon>Gongylonema</taxon>
    </lineage>
</organism>
<accession>A0A183E3Z4</accession>